<name>A0AAD1Y9Q7_EUPCR</name>
<proteinExistence type="predicted"/>
<dbReference type="Proteomes" id="UP001295684">
    <property type="component" value="Unassembled WGS sequence"/>
</dbReference>
<feature type="compositionally biased region" description="Basic and acidic residues" evidence="1">
    <location>
        <begin position="421"/>
        <end position="445"/>
    </location>
</feature>
<evidence type="ECO:0000313" key="3">
    <source>
        <dbReference type="Proteomes" id="UP001295684"/>
    </source>
</evidence>
<gene>
    <name evidence="2" type="ORF">ECRASSUSDP1_LOCUS28884</name>
</gene>
<sequence>MTVARKVVMDAVEEQTEAALSEFDTKESDSKKIYLAQKAKSAQILDSLHQRFIQNHTIGQEICKAERDFSRKEKFKKGLMEESSEPVKLYTPIDTDILEDYTKLEQCQKALDKIEERFKICVTDRSYMNNSLFSKSNLSKNPAFRNTLKKVQPCDSDFGHFPLKRPAIVKKPEWHKSTVMKKLQISQGSQEEETSMKRVHKDIKGYLGMRLKLVDKISRFVENKVNDIGEEIATLKITGKSKKQLNIKNASKIKITEEMINKFCDHKQREASLQKLFQYSIVDEFYNGRPSMRQIEYNPEEILYENALDKDSKIPKSERRLGHTFSLPKVALEFPKYECDPVKTRTHVHNSLKLSNEEVRNIQNTYHIPILKEEKKKPETITKNTEKNPLDPYLFSTQDQEATAEAGNDNKEENPTLASRKTSESKDTVKVSPKFKDAEENKDNNMGEENMQNSKEDAQEDDKLPLSELNIPESKNLITPKPAEAFSKPPNGGPTQRPKPDPFGNKVQAKKSSLFDTGKGSSLNKAKSSNGNFKMG</sequence>
<keyword evidence="3" id="KW-1185">Reference proteome</keyword>
<dbReference type="AlphaFoldDB" id="A0AAD1Y9Q7"/>
<evidence type="ECO:0000256" key="1">
    <source>
        <dbReference type="SAM" id="MobiDB-lite"/>
    </source>
</evidence>
<feature type="compositionally biased region" description="Basic and acidic residues" evidence="1">
    <location>
        <begin position="454"/>
        <end position="465"/>
    </location>
</feature>
<feature type="region of interest" description="Disordered" evidence="1">
    <location>
        <begin position="400"/>
        <end position="536"/>
    </location>
</feature>
<reference evidence="2" key="1">
    <citation type="submission" date="2023-07" db="EMBL/GenBank/DDBJ databases">
        <authorList>
            <consortium name="AG Swart"/>
            <person name="Singh M."/>
            <person name="Singh A."/>
            <person name="Seah K."/>
            <person name="Emmerich C."/>
        </authorList>
    </citation>
    <scope>NUCLEOTIDE SEQUENCE</scope>
    <source>
        <strain evidence="2">DP1</strain>
    </source>
</reference>
<organism evidence="2 3">
    <name type="scientific">Euplotes crassus</name>
    <dbReference type="NCBI Taxonomy" id="5936"/>
    <lineage>
        <taxon>Eukaryota</taxon>
        <taxon>Sar</taxon>
        <taxon>Alveolata</taxon>
        <taxon>Ciliophora</taxon>
        <taxon>Intramacronucleata</taxon>
        <taxon>Spirotrichea</taxon>
        <taxon>Hypotrichia</taxon>
        <taxon>Euplotida</taxon>
        <taxon>Euplotidae</taxon>
        <taxon>Moneuplotes</taxon>
    </lineage>
</organism>
<comment type="caution">
    <text evidence="2">The sequence shown here is derived from an EMBL/GenBank/DDBJ whole genome shotgun (WGS) entry which is preliminary data.</text>
</comment>
<feature type="compositionally biased region" description="Polar residues" evidence="1">
    <location>
        <begin position="510"/>
        <end position="536"/>
    </location>
</feature>
<evidence type="ECO:0000313" key="2">
    <source>
        <dbReference type="EMBL" id="CAI2387255.1"/>
    </source>
</evidence>
<dbReference type="EMBL" id="CAMPGE010029768">
    <property type="protein sequence ID" value="CAI2387255.1"/>
    <property type="molecule type" value="Genomic_DNA"/>
</dbReference>
<accession>A0AAD1Y9Q7</accession>
<protein>
    <submittedName>
        <fullName evidence="2">Uncharacterized protein</fullName>
    </submittedName>
</protein>